<comment type="caution">
    <text evidence="1">The sequence shown here is derived from an EMBL/GenBank/DDBJ whole genome shotgun (WGS) entry which is preliminary data.</text>
</comment>
<evidence type="ECO:0000313" key="1">
    <source>
        <dbReference type="EMBL" id="TPX46502.1"/>
    </source>
</evidence>
<reference evidence="1 2" key="1">
    <citation type="journal article" date="2019" name="Sci. Rep.">
        <title>Comparative genomics of chytrid fungi reveal insights into the obligate biotrophic and pathogenic lifestyle of Synchytrium endobioticum.</title>
        <authorList>
            <person name="van de Vossenberg B.T.L.H."/>
            <person name="Warris S."/>
            <person name="Nguyen H.D.T."/>
            <person name="van Gent-Pelzer M.P.E."/>
            <person name="Joly D.L."/>
            <person name="van de Geest H.C."/>
            <person name="Bonants P.J.M."/>
            <person name="Smith D.S."/>
            <person name="Levesque C.A."/>
            <person name="van der Lee T.A.J."/>
        </authorList>
    </citation>
    <scope>NUCLEOTIDE SEQUENCE [LARGE SCALE GENOMIC DNA]</scope>
    <source>
        <strain evidence="1 2">MB42</strain>
    </source>
</reference>
<dbReference type="Proteomes" id="UP000317494">
    <property type="component" value="Unassembled WGS sequence"/>
</dbReference>
<dbReference type="InterPro" id="IPR008936">
    <property type="entry name" value="Rho_GTPase_activation_prot"/>
</dbReference>
<evidence type="ECO:0000313" key="2">
    <source>
        <dbReference type="Proteomes" id="UP000317494"/>
    </source>
</evidence>
<proteinExistence type="predicted"/>
<dbReference type="VEuPathDB" id="FungiDB:SeMB42_g03668"/>
<dbReference type="Gene3D" id="1.10.555.10">
    <property type="entry name" value="Rho GTPase activation protein"/>
    <property type="match status" value="1"/>
</dbReference>
<protein>
    <submittedName>
        <fullName evidence="1">Uncharacterized protein</fullName>
    </submittedName>
</protein>
<organism evidence="1 2">
    <name type="scientific">Synchytrium endobioticum</name>
    <dbReference type="NCBI Taxonomy" id="286115"/>
    <lineage>
        <taxon>Eukaryota</taxon>
        <taxon>Fungi</taxon>
        <taxon>Fungi incertae sedis</taxon>
        <taxon>Chytridiomycota</taxon>
        <taxon>Chytridiomycota incertae sedis</taxon>
        <taxon>Chytridiomycetes</taxon>
        <taxon>Synchytriales</taxon>
        <taxon>Synchytriaceae</taxon>
        <taxon>Synchytrium</taxon>
    </lineage>
</organism>
<accession>A0A507D4S7</accession>
<keyword evidence="2" id="KW-1185">Reference proteome</keyword>
<sequence length="299" mass="34814">MPDPSYPRVRRPHLRVAVVLTMSCRKIEPDAIPNAVRDLGRPTLQETVVSTTHGPEFVKLPPTPRCSIFIKAHKLFFAHEQDDTPLKLVEKLIGLIASNHIHEKYLYTNPNTNSNDLPLYVRSDILAGIFKASNISQLAAGNPQYLLDRDLSDCNHHGLTYLLHEYVKRYFQGDKPFRPILLKHALWIFEDWEKRSAKKTRAARKAYPDPVITILLKKMRKSGHKKIIKMLFTHFYHVQHYYTCTEYRSDRLYQCFADVLFGPESTNNTVNRHLFTYMLESHVYGKVVLEKLLFESCYV</sequence>
<name>A0A507D4S7_9FUNG</name>
<dbReference type="EMBL" id="QEAN01000134">
    <property type="protein sequence ID" value="TPX46502.1"/>
    <property type="molecule type" value="Genomic_DNA"/>
</dbReference>
<dbReference type="AlphaFoldDB" id="A0A507D4S7"/>
<gene>
    <name evidence="1" type="ORF">SeMB42_g03668</name>
</gene>